<organism evidence="2 14">
    <name type="scientific">Thermus scotoductus</name>
    <dbReference type="NCBI Taxonomy" id="37636"/>
    <lineage>
        <taxon>Bacteria</taxon>
        <taxon>Thermotogati</taxon>
        <taxon>Deinococcota</taxon>
        <taxon>Deinococci</taxon>
        <taxon>Thermales</taxon>
        <taxon>Thermaceae</taxon>
        <taxon>Thermus</taxon>
    </lineage>
</organism>
<accession>A0A0N1KPT4</accession>
<evidence type="ECO:0000313" key="24">
    <source>
        <dbReference type="Proteomes" id="UP000288082"/>
    </source>
</evidence>
<evidence type="ECO:0000313" key="2">
    <source>
        <dbReference type="EMBL" id="KPD29431.1"/>
    </source>
</evidence>
<dbReference type="Proteomes" id="UP000287962">
    <property type="component" value="Unassembled WGS sequence"/>
</dbReference>
<evidence type="ECO:0000313" key="11">
    <source>
        <dbReference type="EMBL" id="RTI13614.1"/>
    </source>
</evidence>
<keyword evidence="1" id="KW-0732">Signal</keyword>
<dbReference type="Proteomes" id="UP000288073">
    <property type="component" value="Unassembled WGS sequence"/>
</dbReference>
<evidence type="ECO:0000313" key="22">
    <source>
        <dbReference type="Proteomes" id="UP000288051"/>
    </source>
</evidence>
<evidence type="ECO:0000313" key="18">
    <source>
        <dbReference type="Proteomes" id="UP000286928"/>
    </source>
</evidence>
<dbReference type="EMBL" id="PEML01000006">
    <property type="protein sequence ID" value="RTI10206.1"/>
    <property type="molecule type" value="Genomic_DNA"/>
</dbReference>
<dbReference type="EMBL" id="PELZ01000480">
    <property type="protein sequence ID" value="RTH31691.1"/>
    <property type="molecule type" value="Genomic_DNA"/>
</dbReference>
<dbReference type="Proteomes" id="UP000286734">
    <property type="component" value="Unassembled WGS sequence"/>
</dbReference>
<evidence type="ECO:0000313" key="15">
    <source>
        <dbReference type="Proteomes" id="UP000286712"/>
    </source>
</evidence>
<reference evidence="15 16" key="3">
    <citation type="journal article" date="2019" name="Extremophiles">
        <title>Biogeography of thermophiles and predominance of Thermus scotoductus in domestic water heaters.</title>
        <authorList>
            <person name="Wilpiszeski R.L."/>
            <person name="Zhang Z."/>
            <person name="House C.H."/>
        </authorList>
    </citation>
    <scope>NUCLEOTIDE SEQUENCE [LARGE SCALE GENOMIC DNA]</scope>
    <source>
        <strain evidence="11 23">10_S10</strain>
        <strain evidence="10 21">12_S12</strain>
        <strain evidence="12 19">14_S14</strain>
        <strain evidence="9 25">16_S16</strain>
        <strain evidence="13 20">1_S1</strain>
        <strain evidence="7 18">20_S20</strain>
        <strain evidence="8 22">24_S24</strain>
        <strain evidence="6 15">27_S27</strain>
        <strain evidence="3 17">32_S32</strain>
        <strain evidence="4 16">34_S34</strain>
        <strain evidence="5 24">38_S38</strain>
    </source>
</reference>
<dbReference type="Proteomes" id="UP000286928">
    <property type="component" value="Unassembled WGS sequence"/>
</dbReference>
<evidence type="ECO:0000313" key="12">
    <source>
        <dbReference type="EMBL" id="RTI17096.1"/>
    </source>
</evidence>
<gene>
    <name evidence="2" type="ORF">AN926_08150</name>
    <name evidence="13" type="ORF">CSW14_00640</name>
    <name evidence="11" type="ORF">CSW23_13260</name>
    <name evidence="10" type="ORF">CSW25_00275</name>
    <name evidence="12" type="ORF">CSW27_02405</name>
    <name evidence="9" type="ORF">CSW29_00170</name>
    <name evidence="7" type="ORF">CSW33_11895</name>
    <name evidence="8" type="ORF">CSW37_13735</name>
    <name evidence="6" type="ORF">CSW40_10950</name>
    <name evidence="3" type="ORF">CSW45_12050</name>
    <name evidence="4" type="ORF">CSW47_11510</name>
    <name evidence="5" type="ORF">CSW50_00015</name>
</gene>
<evidence type="ECO:0000313" key="23">
    <source>
        <dbReference type="Proteomes" id="UP000288073"/>
    </source>
</evidence>
<evidence type="ECO:0000313" key="7">
    <source>
        <dbReference type="EMBL" id="RTH29603.1"/>
    </source>
</evidence>
<evidence type="ECO:0000313" key="25">
    <source>
        <dbReference type="Proteomes" id="UP000288347"/>
    </source>
</evidence>
<evidence type="ECO:0000313" key="19">
    <source>
        <dbReference type="Proteomes" id="UP000287155"/>
    </source>
</evidence>
<dbReference type="RefSeq" id="WP_015717991.1">
    <property type="nucleotide sequence ID" value="NZ_DAHVNI010000022.1"/>
</dbReference>
<feature type="signal peptide" evidence="1">
    <location>
        <begin position="1"/>
        <end position="18"/>
    </location>
</feature>
<dbReference type="Proteomes" id="UP000286910">
    <property type="component" value="Unassembled WGS sequence"/>
</dbReference>
<dbReference type="Proteomes" id="UP000288051">
    <property type="component" value="Unassembled WGS sequence"/>
</dbReference>
<evidence type="ECO:0000313" key="10">
    <source>
        <dbReference type="EMBL" id="RTI10206.1"/>
    </source>
</evidence>
<dbReference type="GeneID" id="93866812"/>
<evidence type="ECO:0000313" key="8">
    <source>
        <dbReference type="EMBL" id="RTH31691.1"/>
    </source>
</evidence>
<name>A0A0N1KPT4_THESC</name>
<dbReference type="Proteomes" id="UP000288347">
    <property type="component" value="Unassembled WGS sequence"/>
</dbReference>
<keyword evidence="21" id="KW-1185">Reference proteome</keyword>
<evidence type="ECO:0000313" key="4">
    <source>
        <dbReference type="EMBL" id="RTH02073.1"/>
    </source>
</evidence>
<evidence type="ECO:0000313" key="16">
    <source>
        <dbReference type="Proteomes" id="UP000286734"/>
    </source>
</evidence>
<reference evidence="2 14" key="1">
    <citation type="submission" date="2015-09" db="EMBL/GenBank/DDBJ databases">
        <title>Draft genome sequence of Thermus scotoductus strain K1 isolated from a geothermal spring in Nagorno-Karabakh, Armenia.</title>
        <authorList>
            <person name="Saghatelyan A."/>
            <person name="Poghosyan L."/>
            <person name="Panosyan H."/>
            <person name="Birkeland N.-K."/>
        </authorList>
    </citation>
    <scope>NUCLEOTIDE SEQUENCE [LARGE SCALE GENOMIC DNA]</scope>
    <source>
        <strain evidence="2 14">K1</strain>
    </source>
</reference>
<dbReference type="EMBL" id="LJJR01000022">
    <property type="protein sequence ID" value="KPD29431.1"/>
    <property type="molecule type" value="Genomic_DNA"/>
</dbReference>
<evidence type="ECO:0000313" key="20">
    <source>
        <dbReference type="Proteomes" id="UP000287467"/>
    </source>
</evidence>
<dbReference type="Proteomes" id="UP000287467">
    <property type="component" value="Unassembled WGS sequence"/>
</dbReference>
<dbReference type="EMBL" id="PELP01000388">
    <property type="protein sequence ID" value="RTH02073.1"/>
    <property type="molecule type" value="Genomic_DNA"/>
</dbReference>
<evidence type="ECO:0000313" key="14">
    <source>
        <dbReference type="Proteomes" id="UP000053099"/>
    </source>
</evidence>
<evidence type="ECO:0000313" key="6">
    <source>
        <dbReference type="EMBL" id="RTH22313.1"/>
    </source>
</evidence>
<protein>
    <recommendedName>
        <fullName evidence="26">SoxXA-binding protein</fullName>
    </recommendedName>
</protein>
<dbReference type="EMBL" id="PELW01000372">
    <property type="protein sequence ID" value="RTH22313.1"/>
    <property type="molecule type" value="Genomic_DNA"/>
</dbReference>
<dbReference type="EMBL" id="PELM01000001">
    <property type="protein sequence ID" value="RTH05604.1"/>
    <property type="molecule type" value="Genomic_DNA"/>
</dbReference>
<evidence type="ECO:0000313" key="21">
    <source>
        <dbReference type="Proteomes" id="UP000287962"/>
    </source>
</evidence>
<dbReference type="EMBL" id="PEMN01000394">
    <property type="protein sequence ID" value="RTI13614.1"/>
    <property type="molecule type" value="Genomic_DNA"/>
</dbReference>
<evidence type="ECO:0000313" key="3">
    <source>
        <dbReference type="EMBL" id="RTH00871.1"/>
    </source>
</evidence>
<dbReference type="EMBL" id="PEMD01000319">
    <property type="protein sequence ID" value="RTH29603.1"/>
    <property type="molecule type" value="Genomic_DNA"/>
</dbReference>
<evidence type="ECO:0000313" key="5">
    <source>
        <dbReference type="EMBL" id="RTH05604.1"/>
    </source>
</evidence>
<feature type="chain" id="PRO_5044544903" description="SoxXA-binding protein" evidence="1">
    <location>
        <begin position="19"/>
        <end position="192"/>
    </location>
</feature>
<dbReference type="EMBL" id="PEMW01000014">
    <property type="protein sequence ID" value="RTI61485.1"/>
    <property type="molecule type" value="Genomic_DNA"/>
</dbReference>
<comment type="caution">
    <text evidence="2">The sequence shown here is derived from an EMBL/GenBank/DDBJ whole genome shotgun (WGS) entry which is preliminary data.</text>
</comment>
<evidence type="ECO:0000313" key="13">
    <source>
        <dbReference type="EMBL" id="RTI61485.1"/>
    </source>
</evidence>
<proteinExistence type="predicted"/>
<dbReference type="Proteomes" id="UP000053099">
    <property type="component" value="Unassembled WGS sequence"/>
</dbReference>
<dbReference type="AlphaFoldDB" id="A0A0N1KPT4"/>
<sequence>MKQVLMGLVLLMAGLSLAQGTDYQQAAVASAALARLQAVAQGATGEEKLLAWAKEVKARAEKSYEAKAYFKAAREAQAALLLFRAASGEPQVQARGPRPAPRMGMGMHHPFGPRGHAFAPWGKGRPGPDARLTQRVPSVVDRAEKELAYYRAQDSLVKDLVAEAKNRLSKEPGRAFLLARAALALISAERGF</sequence>
<dbReference type="PATRIC" id="fig|37636.3.peg.811"/>
<evidence type="ECO:0008006" key="26">
    <source>
        <dbReference type="Google" id="ProtNLM"/>
    </source>
</evidence>
<dbReference type="EMBL" id="PEMJ01000050">
    <property type="protein sequence ID" value="RTI17096.1"/>
    <property type="molecule type" value="Genomic_DNA"/>
</dbReference>
<dbReference type="EMBL" id="PEMH01000004">
    <property type="protein sequence ID" value="RTI03570.1"/>
    <property type="molecule type" value="Genomic_DNA"/>
</dbReference>
<evidence type="ECO:0000256" key="1">
    <source>
        <dbReference type="SAM" id="SignalP"/>
    </source>
</evidence>
<evidence type="ECO:0000313" key="9">
    <source>
        <dbReference type="EMBL" id="RTI03570.1"/>
    </source>
</evidence>
<evidence type="ECO:0000313" key="17">
    <source>
        <dbReference type="Proteomes" id="UP000286910"/>
    </source>
</evidence>
<dbReference type="Proteomes" id="UP000288082">
    <property type="component" value="Unassembled WGS sequence"/>
</dbReference>
<dbReference type="EMBL" id="PELR01000374">
    <property type="protein sequence ID" value="RTH00871.1"/>
    <property type="molecule type" value="Genomic_DNA"/>
</dbReference>
<reference evidence="10" key="2">
    <citation type="submission" date="2017-10" db="EMBL/GenBank/DDBJ databases">
        <authorList>
            <person name="Wilpiszeski R.L."/>
            <person name="Zhidan Z."/>
            <person name="House C.H."/>
        </authorList>
    </citation>
    <scope>NUCLEOTIDE SEQUENCE</scope>
    <source>
        <strain evidence="10">12_S12</strain>
    </source>
</reference>
<dbReference type="Proteomes" id="UP000287155">
    <property type="component" value="Unassembled WGS sequence"/>
</dbReference>
<dbReference type="Proteomes" id="UP000286712">
    <property type="component" value="Unassembled WGS sequence"/>
</dbReference>